<evidence type="ECO:0000256" key="5">
    <source>
        <dbReference type="ARBA" id="ARBA00023026"/>
    </source>
</evidence>
<dbReference type="Pfam" id="PF20178">
    <property type="entry name" value="ToxA_N"/>
    <property type="match status" value="1"/>
</dbReference>
<dbReference type="PANTHER" id="PTHR48051:SF42">
    <property type="entry name" value="LEUCINE-RICH REPEAT-CONTAINING PROTEIN 18-LIKE"/>
    <property type="match status" value="1"/>
</dbReference>
<name>A0ABW8E0D6_9PSED</name>
<evidence type="ECO:0000256" key="7">
    <source>
        <dbReference type="SAM" id="Coils"/>
    </source>
</evidence>
<organism evidence="9 10">
    <name type="scientific">Pseudomonas sivasensis</name>
    <dbReference type="NCBI Taxonomy" id="1880678"/>
    <lineage>
        <taxon>Bacteria</taxon>
        <taxon>Pseudomonadati</taxon>
        <taxon>Pseudomonadota</taxon>
        <taxon>Gammaproteobacteria</taxon>
        <taxon>Pseudomonadales</taxon>
        <taxon>Pseudomonadaceae</taxon>
        <taxon>Pseudomonas</taxon>
    </lineage>
</organism>
<dbReference type="InterPro" id="IPR050216">
    <property type="entry name" value="LRR_domain-containing"/>
</dbReference>
<dbReference type="InterPro" id="IPR029487">
    <property type="entry name" value="NEL_dom"/>
</dbReference>
<evidence type="ECO:0000313" key="10">
    <source>
        <dbReference type="Proteomes" id="UP001617213"/>
    </source>
</evidence>
<gene>
    <name evidence="9" type="ORF">ACIOWJ_14695</name>
</gene>
<feature type="domain" description="NEL" evidence="8">
    <location>
        <begin position="1383"/>
        <end position="1680"/>
    </location>
</feature>
<keyword evidence="7" id="KW-0175">Coiled coil</keyword>
<dbReference type="Proteomes" id="UP001617213">
    <property type="component" value="Unassembled WGS sequence"/>
</dbReference>
<keyword evidence="6" id="KW-0832">Ubl conjugation</keyword>
<dbReference type="PANTHER" id="PTHR48051">
    <property type="match status" value="1"/>
</dbReference>
<keyword evidence="3" id="KW-0433">Leucine-rich repeat</keyword>
<keyword evidence="6" id="KW-0964">Secreted</keyword>
<comment type="similarity">
    <text evidence="6">Belongs to the LRR-containing bacterial E3 ligase family.</text>
</comment>
<comment type="PTM">
    <text evidence="6">Ubiquitinated in the presence of host E1 ubiquitin-activating enzyme, E2 ubiquitin-conjugating enzyme and ubiquitin.</text>
</comment>
<evidence type="ECO:0000256" key="4">
    <source>
        <dbReference type="ARBA" id="ARBA00022737"/>
    </source>
</evidence>
<dbReference type="InterPro" id="IPR032675">
    <property type="entry name" value="LRR_dom_sf"/>
</dbReference>
<evidence type="ECO:0000259" key="8">
    <source>
        <dbReference type="PROSITE" id="PS52053"/>
    </source>
</evidence>
<dbReference type="SMART" id="SM00369">
    <property type="entry name" value="LRR_TYP"/>
    <property type="match status" value="2"/>
</dbReference>
<dbReference type="PROSITE" id="PS52053">
    <property type="entry name" value="NEL"/>
    <property type="match status" value="1"/>
</dbReference>
<dbReference type="Pfam" id="PF14496">
    <property type="entry name" value="NEL"/>
    <property type="match status" value="1"/>
</dbReference>
<dbReference type="EC" id="2.3.2.27" evidence="2"/>
<accession>A0ABW8E0D6</accession>
<feature type="coiled-coil region" evidence="7">
    <location>
        <begin position="1123"/>
        <end position="1150"/>
    </location>
</feature>
<evidence type="ECO:0000313" key="9">
    <source>
        <dbReference type="EMBL" id="MFJ2679326.1"/>
    </source>
</evidence>
<dbReference type="RefSeq" id="WP_401381865.1">
    <property type="nucleotide sequence ID" value="NZ_JBIUWZ010000019.1"/>
</dbReference>
<protein>
    <recommendedName>
        <fullName evidence="2">RING-type E3 ubiquitin transferase</fullName>
        <ecNumber evidence="2">2.3.2.27</ecNumber>
    </recommendedName>
</protein>
<sequence>MTDPATPDIEEDQGPHVTVIRDNTPGWYTDAVDARKTELTAVGLRIPDWYKQAQAPARERLKKVHERSRRSLNQLDQLLGSLQNPADYAEPLLVAAIEKTFGKRLDVRQVFYARKMANTTCNPGPAELEPDSEHALAPEFYFYKGLSLLEAALNNFTASEATAPVCGDCHLITCYNFHSYRVRVIHSVWSVQAQKLDIDAYRFAQLCRELDLGKSYFEHVRATINAHINAVPDAPPGKLYSTLITSHRNQLELAAEIALMKADIDPSQHALIKQILIDPVGRKWAGDDVAFCRFRLLGLELDSILIIGPRVMEQYLVNSEIVPRPCMVYIPGDPLYPLKAYDNVGAFTEALTLRLCRAKYRTFFSQFVPLAEQNDFFAKLKMLLDPEEVYRFSDNFDANKRTPIQRQGEYGKVWKDVWYDSALQRVRSIMNNASAGAVSTDDITTRTYNAWLWSWGSKALDILNLAAFVVPVLGEVMLVVGAIQMAREVCEGLESWSDGDTHQAWAHLSAVALNVAGLAVPKALTVLKDTALVRRLVHVQMGGRPRLYDFSPGAYKHQVTLPAGLVPQSDGLYPHEGRLYLPAAGGGHYEVQAARGRNAFTLIHPDGDTRYAPRIRHNGEGAWVHEFEQPLSWDRTTLLRRMGPRVERLSDDQLEQLRLISGVSDDELRRIYVEQQLPPPIFSETLRRFELAGKHQAFIDQLSSNDPQVFGRVDATLQLKLLVDNGLWPKSRVLVIFDAEGNLTWRSDRVRTRSQVVKLDAEQTDSGMLLPAFLKQLSEPEIRQLLDEEAVLHDLRTRLDFGGLTDEEGDPIPRPASREDLEAKAQLMMPAQRTPEARALRYRDRLLEVAKNTQGKLYREEVLAGDRPSNTHAQLIQDSFPGLPRLAAEELANHASPEELVHLDSTSRLPLRLAEEARCYLQKARVMRAHTDLLFDSELTMDGVHLALHKLAALPGRLDGVGIELRAGTYDGPVLDRIGRADAPRQRRLVRVSMKEWAVYREPQVASYHRADKDAFYSALLVATEDQGLDMPRIRESTPTLKAQITTQPLSEQASRQALRLQAIKPGFKSPMRLADGRIGYPLSPVGGAQQWPSVCVMKAMMLYPSKSIEAVVEMLGLQGRGSAALVARLNQLEQEFAQLDRELVAWQQQGEPGYRSARRRVSATVRYAWQRESATAFAADGTSIGHVLDLSGEVIDELPQLSANMDHVGRLTLRRMGLSDSSLPFLQSFGGLRWLDMRENNLTQLPEFANAGVGLTKLNLSRNDIRLNEQSRARLEAMHGLKILNLSGNRNLGWTADVRNMRSLNQLYLSDTGTTRFPAGVEQLTQLARIDLHTNRLTTLPEYAFQHLERISVHDNPFSEATRVRLPGEFPVNQAQWADHVTADEARVLWLADTPTALQAERGILWDDLSASADSAPFFTVLADTTRSAEYASSNTRAALAARVWDMLEAAQQSQDIRETLFSTADDRVTCGDGTTVEFMNLERELIGARALVQAGDAHAEGALISTAKKLFRLHLVDTIAQRDVEARGPGFTEQVEVILAYRVGLADRLDLPVKSRGMLFPQQANVSPAALDQAYTQVLANERMVADESAFFAERRFWQQHLRTRYPQELEALTAPGTALNRARGEALEAVSDWQALEDSAPDRAQWQATHTELVDNLMTVLGKPREEILVDGSMQSAFYIEQFNLLRVAQWEQEEQAMRTLTRSVLNNAAAEQGTEV</sequence>
<keyword evidence="6" id="KW-0833">Ubl conjugation pathway</keyword>
<dbReference type="Gene3D" id="3.80.10.10">
    <property type="entry name" value="Ribonuclease Inhibitor"/>
    <property type="match status" value="1"/>
</dbReference>
<evidence type="ECO:0000256" key="1">
    <source>
        <dbReference type="ARBA" id="ARBA00000900"/>
    </source>
</evidence>
<keyword evidence="10" id="KW-1185">Reference proteome</keyword>
<evidence type="ECO:0000256" key="6">
    <source>
        <dbReference type="PROSITE-ProRule" id="PRU01398"/>
    </source>
</evidence>
<dbReference type="SUPFAM" id="SSF52058">
    <property type="entry name" value="L domain-like"/>
    <property type="match status" value="1"/>
</dbReference>
<dbReference type="InterPro" id="IPR003591">
    <property type="entry name" value="Leu-rich_rpt_typical-subtyp"/>
</dbReference>
<dbReference type="InterPro" id="IPR046673">
    <property type="entry name" value="ToxA_N"/>
</dbReference>
<keyword evidence="6" id="KW-0808">Transferase</keyword>
<keyword evidence="5" id="KW-0843">Virulence</keyword>
<evidence type="ECO:0000256" key="3">
    <source>
        <dbReference type="ARBA" id="ARBA00022614"/>
    </source>
</evidence>
<comment type="caution">
    <text evidence="9">The sequence shown here is derived from an EMBL/GenBank/DDBJ whole genome shotgun (WGS) entry which is preliminary data.</text>
</comment>
<keyword evidence="4" id="KW-0677">Repeat</keyword>
<reference evidence="9 10" key="1">
    <citation type="submission" date="2024-10" db="EMBL/GenBank/DDBJ databases">
        <title>The Natural Products Discovery Center: Release of the First 8490 Sequenced Strains for Exploring Actinobacteria Biosynthetic Diversity.</title>
        <authorList>
            <person name="Kalkreuter E."/>
            <person name="Kautsar S.A."/>
            <person name="Yang D."/>
            <person name="Bader C.D."/>
            <person name="Teijaro C.N."/>
            <person name="Fluegel L."/>
            <person name="Davis C.M."/>
            <person name="Simpson J.R."/>
            <person name="Lauterbach L."/>
            <person name="Steele A.D."/>
            <person name="Gui C."/>
            <person name="Meng S."/>
            <person name="Li G."/>
            <person name="Viehrig K."/>
            <person name="Ye F."/>
            <person name="Su P."/>
            <person name="Kiefer A.F."/>
            <person name="Nichols A."/>
            <person name="Cepeda A.J."/>
            <person name="Yan W."/>
            <person name="Fan B."/>
            <person name="Jiang Y."/>
            <person name="Adhikari A."/>
            <person name="Zheng C.-J."/>
            <person name="Schuster L."/>
            <person name="Cowan T.M."/>
            <person name="Smanski M.J."/>
            <person name="Chevrette M.G."/>
            <person name="De Carvalho L.P.S."/>
            <person name="Shen B."/>
        </authorList>
    </citation>
    <scope>NUCLEOTIDE SEQUENCE [LARGE SCALE GENOMIC DNA]</scope>
    <source>
        <strain evidence="9 10">NPDC087581</strain>
    </source>
</reference>
<keyword evidence="6" id="KW-1035">Host cytoplasm</keyword>
<dbReference type="EMBL" id="JBIUWZ010000019">
    <property type="protein sequence ID" value="MFJ2679326.1"/>
    <property type="molecule type" value="Genomic_DNA"/>
</dbReference>
<evidence type="ECO:0000256" key="2">
    <source>
        <dbReference type="ARBA" id="ARBA00012483"/>
    </source>
</evidence>
<dbReference type="Gene3D" id="1.20.58.360">
    <property type="entry name" value="Shigella T3SS effector IpaH defines"/>
    <property type="match status" value="1"/>
</dbReference>
<proteinExistence type="inferred from homology"/>
<comment type="catalytic activity">
    <reaction evidence="1">
        <text>S-ubiquitinyl-[E2 ubiquitin-conjugating enzyme]-L-cysteine + [acceptor protein]-L-lysine = [E2 ubiquitin-conjugating enzyme]-L-cysteine + N(6)-ubiquitinyl-[acceptor protein]-L-lysine.</text>
        <dbReference type="EC" id="2.3.2.27"/>
    </reaction>
</comment>
<feature type="active site" description="Glycyl thioester intermediate" evidence="6">
    <location>
        <position position="1472"/>
    </location>
</feature>